<dbReference type="EMBL" id="KV440989">
    <property type="protein sequence ID" value="OAD70353.1"/>
    <property type="molecule type" value="Genomic_DNA"/>
</dbReference>
<proteinExistence type="predicted"/>
<keyword evidence="2" id="KW-1185">Reference proteome</keyword>
<dbReference type="GeneID" id="29001521"/>
<dbReference type="InParanoid" id="A0A162TWE6"/>
<organism evidence="1 2">
    <name type="scientific">Phycomyces blakesleeanus (strain ATCC 8743b / DSM 1359 / FGSC 10004 / NBRC 33097 / NRRL 1555)</name>
    <dbReference type="NCBI Taxonomy" id="763407"/>
    <lineage>
        <taxon>Eukaryota</taxon>
        <taxon>Fungi</taxon>
        <taxon>Fungi incertae sedis</taxon>
        <taxon>Mucoromycota</taxon>
        <taxon>Mucoromycotina</taxon>
        <taxon>Mucoromycetes</taxon>
        <taxon>Mucorales</taxon>
        <taxon>Phycomycetaceae</taxon>
        <taxon>Phycomyces</taxon>
    </lineage>
</organism>
<sequence length="161" mass="18952">MMKKLELLEDLTKSIREKIISSRELSERRMVWSFGAVSGPVVLSMWSYIKVSNLTQVFLLWFQNLSQEQNRYFVFQKGNASCNTGSYLRLLKDGQEHLWWDLMKYMSDKRDSINNVRNLRVALAIVPDEQLYVEDISIFRVNFQYSDVKPFLTMAVLGIRP</sequence>
<evidence type="ECO:0000313" key="2">
    <source>
        <dbReference type="Proteomes" id="UP000077315"/>
    </source>
</evidence>
<gene>
    <name evidence="1" type="ORF">PHYBLDRAFT_60255</name>
</gene>
<reference evidence="2" key="1">
    <citation type="submission" date="2015-06" db="EMBL/GenBank/DDBJ databases">
        <title>Expansion of signal transduction pathways in fungi by whole-genome duplication.</title>
        <authorList>
            <consortium name="DOE Joint Genome Institute"/>
            <person name="Corrochano L.M."/>
            <person name="Kuo A."/>
            <person name="Marcet-Houben M."/>
            <person name="Polaino S."/>
            <person name="Salamov A."/>
            <person name="Villalobos J.M."/>
            <person name="Alvarez M.I."/>
            <person name="Avalos J."/>
            <person name="Benito E.P."/>
            <person name="Benoit I."/>
            <person name="Burger G."/>
            <person name="Camino L.P."/>
            <person name="Canovas D."/>
            <person name="Cerda-Olmedo E."/>
            <person name="Cheng J.-F."/>
            <person name="Dominguez A."/>
            <person name="Elias M."/>
            <person name="Eslava A.P."/>
            <person name="Glaser F."/>
            <person name="Grimwood J."/>
            <person name="Gutierrez G."/>
            <person name="Heitman J."/>
            <person name="Henrissat B."/>
            <person name="Iturriaga E.A."/>
            <person name="Lang B.F."/>
            <person name="Lavin J.L."/>
            <person name="Lee S."/>
            <person name="Li W."/>
            <person name="Lindquist E."/>
            <person name="Lopez-Garcia S."/>
            <person name="Luque E.M."/>
            <person name="Marcos A.T."/>
            <person name="Martin J."/>
            <person name="McCluskey K."/>
            <person name="Medina H.R."/>
            <person name="Miralles-Duran A."/>
            <person name="Miyazaki A."/>
            <person name="Munoz-Torres E."/>
            <person name="Oguiza J.A."/>
            <person name="Ohm R."/>
            <person name="Olmedo M."/>
            <person name="Orejas M."/>
            <person name="Ortiz-Castellanos L."/>
            <person name="Pisabarro A.G."/>
            <person name="Rodriguez-Romero J."/>
            <person name="Ruiz-Herrera J."/>
            <person name="Ruiz-Vazquez R."/>
            <person name="Sanz C."/>
            <person name="Schackwitz W."/>
            <person name="Schmutz J."/>
            <person name="Shahriari M."/>
            <person name="Shelest E."/>
            <person name="Silva-Franco F."/>
            <person name="Soanes D."/>
            <person name="Syed K."/>
            <person name="Tagua V.G."/>
            <person name="Talbot N.J."/>
            <person name="Thon M."/>
            <person name="De vries R.P."/>
            <person name="Wiebenga A."/>
            <person name="Yadav J.S."/>
            <person name="Braun E.L."/>
            <person name="Baker S."/>
            <person name="Garre V."/>
            <person name="Horwitz B."/>
            <person name="Torres-Martinez S."/>
            <person name="Idnurm A."/>
            <person name="Herrera-Estrella A."/>
            <person name="Gabaldon T."/>
            <person name="Grigoriev I.V."/>
        </authorList>
    </citation>
    <scope>NUCLEOTIDE SEQUENCE [LARGE SCALE GENOMIC DNA]</scope>
    <source>
        <strain evidence="2">NRRL 1555(-)</strain>
    </source>
</reference>
<protein>
    <submittedName>
        <fullName evidence="1">Uncharacterized protein</fullName>
    </submittedName>
</protein>
<dbReference type="VEuPathDB" id="FungiDB:PHYBLDRAFT_60255"/>
<dbReference type="Proteomes" id="UP000077315">
    <property type="component" value="Unassembled WGS sequence"/>
</dbReference>
<name>A0A162TWE6_PHYB8</name>
<dbReference type="AlphaFoldDB" id="A0A162TWE6"/>
<accession>A0A162TWE6</accession>
<dbReference type="RefSeq" id="XP_018288393.1">
    <property type="nucleotide sequence ID" value="XM_018440615.1"/>
</dbReference>
<evidence type="ECO:0000313" key="1">
    <source>
        <dbReference type="EMBL" id="OAD70353.1"/>
    </source>
</evidence>